<dbReference type="Pfam" id="PF12911">
    <property type="entry name" value="OppC_N"/>
    <property type="match status" value="1"/>
</dbReference>
<dbReference type="AlphaFoldDB" id="A0A1F4T7X5"/>
<comment type="caution">
    <text evidence="9">The sequence shown here is derived from an EMBL/GenBank/DDBJ whole genome shotgun (WGS) entry which is preliminary data.</text>
</comment>
<dbReference type="PANTHER" id="PTHR43386">
    <property type="entry name" value="OLIGOPEPTIDE TRANSPORT SYSTEM PERMEASE PROTEIN APPC"/>
    <property type="match status" value="1"/>
</dbReference>
<evidence type="ECO:0000256" key="5">
    <source>
        <dbReference type="ARBA" id="ARBA00022989"/>
    </source>
</evidence>
<dbReference type="EMBL" id="MEUG01000001">
    <property type="protein sequence ID" value="OGC28640.1"/>
    <property type="molecule type" value="Genomic_DNA"/>
</dbReference>
<accession>A0A1F4T7X5</accession>
<comment type="similarity">
    <text evidence="7">Belongs to the binding-protein-dependent transport system permease family.</text>
</comment>
<evidence type="ECO:0000256" key="4">
    <source>
        <dbReference type="ARBA" id="ARBA00022692"/>
    </source>
</evidence>
<evidence type="ECO:0000256" key="1">
    <source>
        <dbReference type="ARBA" id="ARBA00004651"/>
    </source>
</evidence>
<organism evidence="9 10">
    <name type="scientific">candidate division WOR-1 bacterium RIFOXYC12_FULL_54_18</name>
    <dbReference type="NCBI Taxonomy" id="1802584"/>
    <lineage>
        <taxon>Bacteria</taxon>
        <taxon>Bacillati</taxon>
        <taxon>Saganbacteria</taxon>
    </lineage>
</organism>
<dbReference type="SUPFAM" id="SSF161098">
    <property type="entry name" value="MetI-like"/>
    <property type="match status" value="1"/>
</dbReference>
<dbReference type="InterPro" id="IPR035906">
    <property type="entry name" value="MetI-like_sf"/>
</dbReference>
<protein>
    <submittedName>
        <fullName evidence="9">Peptide ABC transporter permease</fullName>
    </submittedName>
</protein>
<comment type="subcellular location">
    <subcellularLocation>
        <location evidence="1 7">Cell membrane</location>
        <topology evidence="1 7">Multi-pass membrane protein</topology>
    </subcellularLocation>
</comment>
<evidence type="ECO:0000256" key="6">
    <source>
        <dbReference type="ARBA" id="ARBA00023136"/>
    </source>
</evidence>
<feature type="transmembrane region" description="Helical" evidence="7">
    <location>
        <begin position="7"/>
        <end position="28"/>
    </location>
</feature>
<feature type="transmembrane region" description="Helical" evidence="7">
    <location>
        <begin position="68"/>
        <end position="93"/>
    </location>
</feature>
<feature type="transmembrane region" description="Helical" evidence="7">
    <location>
        <begin position="105"/>
        <end position="123"/>
    </location>
</feature>
<dbReference type="InterPro" id="IPR050366">
    <property type="entry name" value="BP-dependent_transpt_permease"/>
</dbReference>
<reference evidence="9 10" key="1">
    <citation type="journal article" date="2016" name="Nat. Commun.">
        <title>Thousands of microbial genomes shed light on interconnected biogeochemical processes in an aquifer system.</title>
        <authorList>
            <person name="Anantharaman K."/>
            <person name="Brown C.T."/>
            <person name="Hug L.A."/>
            <person name="Sharon I."/>
            <person name="Castelle C.J."/>
            <person name="Probst A.J."/>
            <person name="Thomas B.C."/>
            <person name="Singh A."/>
            <person name="Wilkins M.J."/>
            <person name="Karaoz U."/>
            <person name="Brodie E.L."/>
            <person name="Williams K.H."/>
            <person name="Hubbard S.S."/>
            <person name="Banfield J.F."/>
        </authorList>
    </citation>
    <scope>NUCLEOTIDE SEQUENCE [LARGE SCALE GENOMIC DNA]</scope>
</reference>
<feature type="transmembrane region" description="Helical" evidence="7">
    <location>
        <begin position="187"/>
        <end position="213"/>
    </location>
</feature>
<feature type="domain" description="ABC transmembrane type-1" evidence="8">
    <location>
        <begin position="66"/>
        <end position="255"/>
    </location>
</feature>
<dbReference type="PANTHER" id="PTHR43386:SF1">
    <property type="entry name" value="D,D-DIPEPTIDE TRANSPORT SYSTEM PERMEASE PROTEIN DDPC-RELATED"/>
    <property type="match status" value="1"/>
</dbReference>
<evidence type="ECO:0000259" key="8">
    <source>
        <dbReference type="PROSITE" id="PS50928"/>
    </source>
</evidence>
<keyword evidence="5 7" id="KW-1133">Transmembrane helix</keyword>
<keyword evidence="4 7" id="KW-0812">Transmembrane</keyword>
<evidence type="ECO:0000313" key="9">
    <source>
        <dbReference type="EMBL" id="OGC28640.1"/>
    </source>
</evidence>
<keyword evidence="2 7" id="KW-0813">Transport</keyword>
<dbReference type="Pfam" id="PF00528">
    <property type="entry name" value="BPD_transp_1"/>
    <property type="match status" value="1"/>
</dbReference>
<dbReference type="InterPro" id="IPR025966">
    <property type="entry name" value="OppC_N"/>
</dbReference>
<dbReference type="Proteomes" id="UP000178602">
    <property type="component" value="Unassembled WGS sequence"/>
</dbReference>
<dbReference type="Gene3D" id="1.10.3720.10">
    <property type="entry name" value="MetI-like"/>
    <property type="match status" value="1"/>
</dbReference>
<keyword evidence="3" id="KW-1003">Cell membrane</keyword>
<feature type="transmembrane region" description="Helical" evidence="7">
    <location>
        <begin position="233"/>
        <end position="255"/>
    </location>
</feature>
<gene>
    <name evidence="9" type="ORF">A3K49_06765</name>
</gene>
<evidence type="ECO:0000256" key="7">
    <source>
        <dbReference type="RuleBase" id="RU363032"/>
    </source>
</evidence>
<evidence type="ECO:0000313" key="10">
    <source>
        <dbReference type="Proteomes" id="UP000178602"/>
    </source>
</evidence>
<dbReference type="GO" id="GO:0005886">
    <property type="term" value="C:plasma membrane"/>
    <property type="evidence" value="ECO:0007669"/>
    <property type="project" value="UniProtKB-SubCell"/>
</dbReference>
<dbReference type="InterPro" id="IPR000515">
    <property type="entry name" value="MetI-like"/>
</dbReference>
<sequence>MRRNKAAIFGLAIMAIFLGLAIFAPVIAPYSPDEISSAGASPPSWQHLFGTDDLGRDVLSRSLYGARISLSVGAVAVVIALLLGTLAGAVAGYYGGWVDGSIMRAVDVMFAFPSIFLILAIQAMLTPNIYNVMFVIGLTSWMGVARLVRGEFLRIRQLQYVEAARAIGCGDLRIIFRHMLPNAQGPIIVAATLGMAGAILTESALSFLGMGVQPPMSSWGNMLMDSQAYMRDAPWMSIIPGLLIMVTVLSLYFIGEGVRETLSPKERHAGS</sequence>
<evidence type="ECO:0000256" key="2">
    <source>
        <dbReference type="ARBA" id="ARBA00022448"/>
    </source>
</evidence>
<evidence type="ECO:0000256" key="3">
    <source>
        <dbReference type="ARBA" id="ARBA00022475"/>
    </source>
</evidence>
<feature type="transmembrane region" description="Helical" evidence="7">
    <location>
        <begin position="129"/>
        <end position="148"/>
    </location>
</feature>
<keyword evidence="6 7" id="KW-0472">Membrane</keyword>
<dbReference type="GO" id="GO:0055085">
    <property type="term" value="P:transmembrane transport"/>
    <property type="evidence" value="ECO:0007669"/>
    <property type="project" value="InterPro"/>
</dbReference>
<name>A0A1F4T7X5_UNCSA</name>
<proteinExistence type="inferred from homology"/>
<dbReference type="CDD" id="cd06261">
    <property type="entry name" value="TM_PBP2"/>
    <property type="match status" value="1"/>
</dbReference>
<dbReference type="PROSITE" id="PS50928">
    <property type="entry name" value="ABC_TM1"/>
    <property type="match status" value="1"/>
</dbReference>